<accession>A0A7J6LL30</accession>
<protein>
    <submittedName>
        <fullName evidence="1">Uncharacterized protein</fullName>
    </submittedName>
</protein>
<name>A0A7J6LL30_PERCH</name>
<evidence type="ECO:0000313" key="1">
    <source>
        <dbReference type="EMBL" id="KAF4659967.1"/>
    </source>
</evidence>
<dbReference type="OrthoDB" id="10500459at2759"/>
<comment type="caution">
    <text evidence="1">The sequence shown here is derived from an EMBL/GenBank/DDBJ whole genome shotgun (WGS) entry which is preliminary data.</text>
</comment>
<evidence type="ECO:0000313" key="2">
    <source>
        <dbReference type="Proteomes" id="UP000591131"/>
    </source>
</evidence>
<sequence>MELFRGYTPRKAMDNATVEETIDKLHMAPPQVSKAIRDVAQQLKENRDMKFREYKRLWELRRSEAFEKVLAKVQQHRDFQINVVVYRWRPAESKLSACWDGPWRIMELLGKTRVILCLIKDPVIQSYESVINLKIAKSYDDSVSASDDENDHWVECTRCGYDDEESPEPVDESEVLPTPIKQLKGSMRGCGSLE</sequence>
<proteinExistence type="predicted"/>
<dbReference type="EMBL" id="JAAPAO010000432">
    <property type="protein sequence ID" value="KAF4659967.1"/>
    <property type="molecule type" value="Genomic_DNA"/>
</dbReference>
<keyword evidence="2" id="KW-1185">Reference proteome</keyword>
<dbReference type="AlphaFoldDB" id="A0A7J6LL30"/>
<organism evidence="1 2">
    <name type="scientific">Perkinsus chesapeaki</name>
    <name type="common">Clam parasite</name>
    <name type="synonym">Perkinsus andrewsi</name>
    <dbReference type="NCBI Taxonomy" id="330153"/>
    <lineage>
        <taxon>Eukaryota</taxon>
        <taxon>Sar</taxon>
        <taxon>Alveolata</taxon>
        <taxon>Perkinsozoa</taxon>
        <taxon>Perkinsea</taxon>
        <taxon>Perkinsida</taxon>
        <taxon>Perkinsidae</taxon>
        <taxon>Perkinsus</taxon>
    </lineage>
</organism>
<reference evidence="1 2" key="1">
    <citation type="submission" date="2020-04" db="EMBL/GenBank/DDBJ databases">
        <title>Perkinsus chesapeaki whole genome sequence.</title>
        <authorList>
            <person name="Bogema D.R."/>
        </authorList>
    </citation>
    <scope>NUCLEOTIDE SEQUENCE [LARGE SCALE GENOMIC DNA]</scope>
    <source>
        <strain evidence="1">ATCC PRA-425</strain>
    </source>
</reference>
<gene>
    <name evidence="1" type="ORF">FOL47_007363</name>
</gene>
<dbReference type="Proteomes" id="UP000591131">
    <property type="component" value="Unassembled WGS sequence"/>
</dbReference>